<dbReference type="InterPro" id="IPR012349">
    <property type="entry name" value="Split_barrel_FMN-bd"/>
</dbReference>
<feature type="domain" description="PilZ" evidence="4">
    <location>
        <begin position="126"/>
        <end position="231"/>
    </location>
</feature>
<keyword evidence="6" id="KW-0966">Cell projection</keyword>
<dbReference type="EMBL" id="CP007268">
    <property type="protein sequence ID" value="AHK79600.1"/>
    <property type="molecule type" value="Genomic_DNA"/>
</dbReference>
<dbReference type="InterPro" id="IPR009875">
    <property type="entry name" value="PilZ_domain"/>
</dbReference>
<organism evidence="6 7">
    <name type="scientific">Ectothiorhodospira haloalkaliphila</name>
    <dbReference type="NCBI Taxonomy" id="421628"/>
    <lineage>
        <taxon>Bacteria</taxon>
        <taxon>Pseudomonadati</taxon>
        <taxon>Pseudomonadota</taxon>
        <taxon>Gammaproteobacteria</taxon>
        <taxon>Chromatiales</taxon>
        <taxon>Ectothiorhodospiraceae</taxon>
        <taxon>Ectothiorhodospira</taxon>
    </lineage>
</organism>
<evidence type="ECO:0000259" key="4">
    <source>
        <dbReference type="Pfam" id="PF07238"/>
    </source>
</evidence>
<dbReference type="AlphaFoldDB" id="W8L6W4"/>
<keyword evidence="2" id="KW-0547">Nucleotide-binding</keyword>
<feature type="domain" description="Type III secretion system flagellar brake protein YcgR PilZN" evidence="5">
    <location>
        <begin position="24"/>
        <end position="122"/>
    </location>
</feature>
<dbReference type="KEGG" id="hhc:M911_11020"/>
<keyword evidence="6" id="KW-0969">Cilium</keyword>
<dbReference type="Pfam" id="PF07317">
    <property type="entry name" value="PilZN"/>
    <property type="match status" value="1"/>
</dbReference>
<name>W8L6W4_9GAMM</name>
<dbReference type="Gene3D" id="2.30.110.10">
    <property type="entry name" value="Electron Transport, Fmn-binding Protein, Chain A"/>
    <property type="match status" value="1"/>
</dbReference>
<evidence type="ECO:0000259" key="5">
    <source>
        <dbReference type="Pfam" id="PF07317"/>
    </source>
</evidence>
<proteinExistence type="predicted"/>
<gene>
    <name evidence="6" type="ORF">M911_11020</name>
</gene>
<dbReference type="Gene3D" id="2.40.10.220">
    <property type="entry name" value="predicted glycosyltransferase like domains"/>
    <property type="match status" value="1"/>
</dbReference>
<keyword evidence="3" id="KW-0975">Bacterial flagellum</keyword>
<evidence type="ECO:0000256" key="1">
    <source>
        <dbReference type="ARBA" id="ARBA00022636"/>
    </source>
</evidence>
<keyword evidence="7" id="KW-1185">Reference proteome</keyword>
<keyword evidence="1" id="KW-0973">c-di-GMP</keyword>
<dbReference type="InterPro" id="IPR009926">
    <property type="entry name" value="T3SS_YcgR_PilZN"/>
</dbReference>
<dbReference type="Proteomes" id="UP000019442">
    <property type="component" value="Chromosome"/>
</dbReference>
<protein>
    <submittedName>
        <fullName evidence="6">Flagellar brake protein</fullName>
    </submittedName>
</protein>
<evidence type="ECO:0000256" key="3">
    <source>
        <dbReference type="ARBA" id="ARBA00023143"/>
    </source>
</evidence>
<dbReference type="GO" id="GO:0035438">
    <property type="term" value="F:cyclic-di-GMP binding"/>
    <property type="evidence" value="ECO:0007669"/>
    <property type="project" value="InterPro"/>
</dbReference>
<accession>W8L6W4</accession>
<reference evidence="7" key="2">
    <citation type="submission" date="2014-02" db="EMBL/GenBank/DDBJ databases">
        <title>Draft Genome Sequence of extremely halophilic bacteria Halorhodospira halochloris.</title>
        <authorList>
            <person name="Singh K.S."/>
        </authorList>
    </citation>
    <scope>NUCLEOTIDE SEQUENCE [LARGE SCALE GENOMIC DNA]</scope>
    <source>
        <strain evidence="7">A</strain>
    </source>
</reference>
<dbReference type="SUPFAM" id="SSF141371">
    <property type="entry name" value="PilZ domain-like"/>
    <property type="match status" value="1"/>
</dbReference>
<evidence type="ECO:0000256" key="2">
    <source>
        <dbReference type="ARBA" id="ARBA00022741"/>
    </source>
</evidence>
<dbReference type="Pfam" id="PF07238">
    <property type="entry name" value="PilZ"/>
    <property type="match status" value="1"/>
</dbReference>
<sequence length="249" mass="28220">MAQMQTLAREAPAGEVGQPMMTADDILAQLRDLEARHAPLSVRLGNEQDFFNSRLLRMDPSHGWLFLEELKPYQGHLRVAPGQPMHVYAVFGDMGAHFCTEVLHTGEHDGVAFYVLGLPEEMDSEQKRTHFRTPVEHSLGTKVTLTNRDGRQFSGRLVDVSLGGLSAHFDLDTPINARELLDVKGLQLPGIPPIDCGLQVRFARDEKDKGRRLVGGRFFDLTPEDERHLLRTLLVLEREETHHHRRHDD</sequence>
<evidence type="ECO:0000313" key="7">
    <source>
        <dbReference type="Proteomes" id="UP000019442"/>
    </source>
</evidence>
<dbReference type="HOGENOM" id="CLU_1174300_0_0_6"/>
<reference evidence="6 7" key="1">
    <citation type="journal article" date="2014" name="J Genomics">
        <title>Draft Genome Sequence of the Extremely Halophilic Phototrophic Purple Sulfur Bacterium Halorhodospira halochloris.</title>
        <authorList>
            <person name="Singh K.S."/>
            <person name="Kirksey J."/>
            <person name="Hoff W.D."/>
            <person name="Deole R."/>
        </authorList>
    </citation>
    <scope>NUCLEOTIDE SEQUENCE [LARGE SCALE GENOMIC DNA]</scope>
    <source>
        <strain evidence="6 7">A</strain>
    </source>
</reference>
<evidence type="ECO:0000313" key="6">
    <source>
        <dbReference type="EMBL" id="AHK79600.1"/>
    </source>
</evidence>
<keyword evidence="6" id="KW-0282">Flagellum</keyword>
<dbReference type="RefSeq" id="WP_025282072.1">
    <property type="nucleotide sequence ID" value="NZ_CP007268.1"/>
</dbReference>
<dbReference type="OrthoDB" id="5792836at2"/>